<sequence length="728" mass="77601">MTSLAPGWEADYDGSRWFYRYKSTGLTQYTFPKAGDEFPEHIGAGSESFGLAPEERLASDRQVKKRGSSDSPQTQGPTEVVGGMSATGYFDPLAWHDDFSTSPELEAPATSESKDTGPTSRTSSTVPSLTATPTAAAPAVLADGSSPKAGELRTDDESGSVSAVVEEENDVHMLDGQPIYQELPATTPAHMINPTPSSPVGKVAELASSDTVKCADELAPIEMDGASSIPGFFGTHVNPYTPAELPNEEMPMKAQQANTGKTSPGALQANPSDPPGSQQRSQLYDSGAPAGLTNDIKAWKPAARMDVDADYPRPLSLKSSAANIPGTNISQSRNSELTNTGPKRHSVPATVPSSSTSVQRHPTVLTPAAVPKTSTTLKSDTVAKGPLRSPIPSILRPARGIASKYHVPIPGTNARHGSIQAEAQPHTANPPNPAMTHVPSVLKPAGRKMVNGHHSHPLHPARPENRPRAESLEAQPHRASFSTEKIYQRRPVSMLIDQKSASFGFERLSVGQTTAPGPSTLQYVSELHGDMMPPRPSTTTPDQSRRDPNYSTTVPEPNSWSKSQTHSGQLAELPATVGVNYPIQGLAHSDSSAQEVFDISRPTSTLPSEVSSPTVSMLSVHHTPKLAHSQVVNGTQANSSSHSVAVEENQTHEDKDHGLVSYVTDGHSEKVPCSQQATAKKVDTNVEVAPIYTVADSKHDTDAVSMLSDREWPRAVIDYSGDSWGDEW</sequence>
<dbReference type="eggNOG" id="ENOG502QR8W">
    <property type="taxonomic scope" value="Eukaryota"/>
</dbReference>
<dbReference type="RefSeq" id="XP_007837881.1">
    <property type="nucleotide sequence ID" value="XM_007839690.1"/>
</dbReference>
<feature type="region of interest" description="Disordered" evidence="1">
    <location>
        <begin position="241"/>
        <end position="289"/>
    </location>
</feature>
<feature type="compositionally biased region" description="Basic residues" evidence="1">
    <location>
        <begin position="450"/>
        <end position="459"/>
    </location>
</feature>
<dbReference type="AlphaFoldDB" id="W3WTR6"/>
<feature type="region of interest" description="Disordered" evidence="1">
    <location>
        <begin position="527"/>
        <end position="569"/>
    </location>
</feature>
<dbReference type="GeneID" id="19276122"/>
<dbReference type="EMBL" id="KI912116">
    <property type="protein sequence ID" value="ETS77235.1"/>
    <property type="molecule type" value="Genomic_DNA"/>
</dbReference>
<proteinExistence type="predicted"/>
<feature type="domain" description="WW" evidence="2">
    <location>
        <begin position="8"/>
        <end position="32"/>
    </location>
</feature>
<gene>
    <name evidence="3" type="ORF">PFICI_11109</name>
</gene>
<dbReference type="InterPro" id="IPR001202">
    <property type="entry name" value="WW_dom"/>
</dbReference>
<dbReference type="InParanoid" id="W3WTR6"/>
<evidence type="ECO:0000259" key="2">
    <source>
        <dbReference type="PROSITE" id="PS01159"/>
    </source>
</evidence>
<feature type="compositionally biased region" description="Polar residues" evidence="1">
    <location>
        <begin position="318"/>
        <end position="341"/>
    </location>
</feature>
<dbReference type="Proteomes" id="UP000030651">
    <property type="component" value="Unassembled WGS sequence"/>
</dbReference>
<feature type="compositionally biased region" description="Basic and acidic residues" evidence="1">
    <location>
        <begin position="53"/>
        <end position="62"/>
    </location>
</feature>
<name>W3WTR6_PESFW</name>
<dbReference type="PROSITE" id="PS01159">
    <property type="entry name" value="WW_DOMAIN_1"/>
    <property type="match status" value="1"/>
</dbReference>
<protein>
    <recommendedName>
        <fullName evidence="2">WW domain-containing protein</fullName>
    </recommendedName>
</protein>
<dbReference type="KEGG" id="pfy:PFICI_11109"/>
<feature type="compositionally biased region" description="Low complexity" evidence="1">
    <location>
        <begin position="122"/>
        <end position="142"/>
    </location>
</feature>
<organism evidence="3 4">
    <name type="scientific">Pestalotiopsis fici (strain W106-1 / CGMCC3.15140)</name>
    <dbReference type="NCBI Taxonomy" id="1229662"/>
    <lineage>
        <taxon>Eukaryota</taxon>
        <taxon>Fungi</taxon>
        <taxon>Dikarya</taxon>
        <taxon>Ascomycota</taxon>
        <taxon>Pezizomycotina</taxon>
        <taxon>Sordariomycetes</taxon>
        <taxon>Xylariomycetidae</taxon>
        <taxon>Amphisphaeriales</taxon>
        <taxon>Sporocadaceae</taxon>
        <taxon>Pestalotiopsis</taxon>
    </lineage>
</organism>
<feature type="compositionally biased region" description="Basic and acidic residues" evidence="1">
    <location>
        <begin position="461"/>
        <end position="471"/>
    </location>
</feature>
<dbReference type="HOGENOM" id="CLU_380395_0_0_1"/>
<feature type="region of interest" description="Disordered" evidence="1">
    <location>
        <begin position="449"/>
        <end position="480"/>
    </location>
</feature>
<evidence type="ECO:0000256" key="1">
    <source>
        <dbReference type="SAM" id="MobiDB-lite"/>
    </source>
</evidence>
<keyword evidence="4" id="KW-1185">Reference proteome</keyword>
<evidence type="ECO:0000313" key="3">
    <source>
        <dbReference type="EMBL" id="ETS77235.1"/>
    </source>
</evidence>
<feature type="region of interest" description="Disordered" evidence="1">
    <location>
        <begin position="40"/>
        <end position="176"/>
    </location>
</feature>
<dbReference type="OrthoDB" id="3439539at2759"/>
<reference evidence="4" key="1">
    <citation type="journal article" date="2015" name="BMC Genomics">
        <title>Genomic and transcriptomic analysis of the endophytic fungus Pestalotiopsis fici reveals its lifestyle and high potential for synthesis of natural products.</title>
        <authorList>
            <person name="Wang X."/>
            <person name="Zhang X."/>
            <person name="Liu L."/>
            <person name="Xiang M."/>
            <person name="Wang W."/>
            <person name="Sun X."/>
            <person name="Che Y."/>
            <person name="Guo L."/>
            <person name="Liu G."/>
            <person name="Guo L."/>
            <person name="Wang C."/>
            <person name="Yin W.B."/>
            <person name="Stadler M."/>
            <person name="Zhang X."/>
            <person name="Liu X."/>
        </authorList>
    </citation>
    <scope>NUCLEOTIDE SEQUENCE [LARGE SCALE GENOMIC DNA]</scope>
    <source>
        <strain evidence="4">W106-1 / CGMCC3.15140</strain>
    </source>
</reference>
<accession>W3WTR6</accession>
<evidence type="ECO:0000313" key="4">
    <source>
        <dbReference type="Proteomes" id="UP000030651"/>
    </source>
</evidence>
<feature type="compositionally biased region" description="Polar residues" evidence="1">
    <location>
        <begin position="549"/>
        <end position="568"/>
    </location>
</feature>
<feature type="compositionally biased region" description="Low complexity" evidence="1">
    <location>
        <begin position="347"/>
        <end position="358"/>
    </location>
</feature>
<feature type="compositionally biased region" description="Polar residues" evidence="1">
    <location>
        <begin position="269"/>
        <end position="284"/>
    </location>
</feature>
<feature type="region of interest" description="Disordered" evidence="1">
    <location>
        <begin position="318"/>
        <end position="391"/>
    </location>
</feature>